<keyword evidence="6" id="KW-1185">Reference proteome</keyword>
<feature type="domain" description="Mandelate racemase/muconate lactonizing enzyme C-terminal" evidence="4">
    <location>
        <begin position="142"/>
        <end position="239"/>
    </location>
</feature>
<gene>
    <name evidence="5" type="ORF">I5803_12350</name>
</gene>
<dbReference type="InterPro" id="IPR018110">
    <property type="entry name" value="Mandel_Rmase/mucon_lact_enz_CS"/>
</dbReference>
<evidence type="ECO:0000256" key="3">
    <source>
        <dbReference type="ARBA" id="ARBA00022842"/>
    </source>
</evidence>
<protein>
    <submittedName>
        <fullName evidence="5">Mandelate racemase</fullName>
    </submittedName>
</protein>
<keyword evidence="2" id="KW-0479">Metal-binding</keyword>
<dbReference type="EMBL" id="JADWYS010000001">
    <property type="protein sequence ID" value="MBG9388815.1"/>
    <property type="molecule type" value="Genomic_DNA"/>
</dbReference>
<dbReference type="SFLD" id="SFLDS00001">
    <property type="entry name" value="Enolase"/>
    <property type="match status" value="1"/>
</dbReference>
<evidence type="ECO:0000313" key="6">
    <source>
        <dbReference type="Proteomes" id="UP000651050"/>
    </source>
</evidence>
<dbReference type="PROSITE" id="PS00909">
    <property type="entry name" value="MR_MLE_2"/>
    <property type="match status" value="1"/>
</dbReference>
<organism evidence="5 6">
    <name type="scientific">Caenimonas aquaedulcis</name>
    <dbReference type="NCBI Taxonomy" id="2793270"/>
    <lineage>
        <taxon>Bacteria</taxon>
        <taxon>Pseudomonadati</taxon>
        <taxon>Pseudomonadota</taxon>
        <taxon>Betaproteobacteria</taxon>
        <taxon>Burkholderiales</taxon>
        <taxon>Comamonadaceae</taxon>
        <taxon>Caenimonas</taxon>
    </lineage>
</organism>
<dbReference type="PANTHER" id="PTHR13794:SF58">
    <property type="entry name" value="MITOCHONDRIAL ENOLASE SUPERFAMILY MEMBER 1"/>
    <property type="match status" value="1"/>
</dbReference>
<name>A0A931H5J5_9BURK</name>
<dbReference type="SFLD" id="SFLDG00179">
    <property type="entry name" value="mandelate_racemase"/>
    <property type="match status" value="1"/>
</dbReference>
<comment type="cofactor">
    <cofactor evidence="1">
        <name>Mg(2+)</name>
        <dbReference type="ChEBI" id="CHEBI:18420"/>
    </cofactor>
</comment>
<dbReference type="InterPro" id="IPR036849">
    <property type="entry name" value="Enolase-like_C_sf"/>
</dbReference>
<dbReference type="RefSeq" id="WP_231402400.1">
    <property type="nucleotide sequence ID" value="NZ_JADWYS010000001.1"/>
</dbReference>
<evidence type="ECO:0000256" key="1">
    <source>
        <dbReference type="ARBA" id="ARBA00001946"/>
    </source>
</evidence>
<dbReference type="InterPro" id="IPR046945">
    <property type="entry name" value="RHMD-like"/>
</dbReference>
<dbReference type="PANTHER" id="PTHR13794">
    <property type="entry name" value="ENOLASE SUPERFAMILY, MANDELATE RACEMASE"/>
    <property type="match status" value="1"/>
</dbReference>
<dbReference type="GO" id="GO:0016052">
    <property type="term" value="P:carbohydrate catabolic process"/>
    <property type="evidence" value="ECO:0007669"/>
    <property type="project" value="TreeGrafter"/>
</dbReference>
<reference evidence="5" key="1">
    <citation type="submission" date="2020-11" db="EMBL/GenBank/DDBJ databases">
        <title>Bacterial whole genome sequence for Caenimonas sp. DR4.4.</title>
        <authorList>
            <person name="Le V."/>
            <person name="Ko S.-R."/>
            <person name="Ahn C.-Y."/>
            <person name="Oh H.-M."/>
        </authorList>
    </citation>
    <scope>NUCLEOTIDE SEQUENCE</scope>
    <source>
        <strain evidence="5">DR4.4</strain>
    </source>
</reference>
<dbReference type="Pfam" id="PF02746">
    <property type="entry name" value="MR_MLE_N"/>
    <property type="match status" value="1"/>
</dbReference>
<dbReference type="AlphaFoldDB" id="A0A931H5J5"/>
<evidence type="ECO:0000313" key="5">
    <source>
        <dbReference type="EMBL" id="MBG9388815.1"/>
    </source>
</evidence>
<dbReference type="GO" id="GO:0009063">
    <property type="term" value="P:amino acid catabolic process"/>
    <property type="evidence" value="ECO:0007669"/>
    <property type="project" value="InterPro"/>
</dbReference>
<proteinExistence type="predicted"/>
<dbReference type="InterPro" id="IPR013341">
    <property type="entry name" value="Mandelate_racemase_N_dom"/>
</dbReference>
<evidence type="ECO:0000259" key="4">
    <source>
        <dbReference type="SMART" id="SM00922"/>
    </source>
</evidence>
<dbReference type="Pfam" id="PF13378">
    <property type="entry name" value="MR_MLE_C"/>
    <property type="match status" value="1"/>
</dbReference>
<keyword evidence="3" id="KW-0460">Magnesium</keyword>
<comment type="caution">
    <text evidence="5">The sequence shown here is derived from an EMBL/GenBank/DDBJ whole genome shotgun (WGS) entry which is preliminary data.</text>
</comment>
<sequence length="356" mass="38101">MKITSLQVRAVQVPMPEPHRTASGTIAASPLVLLTLHTDGGVAGHAIVFTYTPAALGPVASLLKNMEPLVVDQVLAPIALYEHLQARFRLLGTQGLVGMALAGIDMACWDALARARAEPLHAMLGGGNRPIQAYGGIGFDGEKDSALAAERWVRQGFRGIKAKIGYPTLAQDIAVIRAMRSAAGPDVEIMVDYNQSLTPAEAQIRLRALDSEALAWVEEPVLAHDYAAFVQLAAGASTPLQAGENWWGPLDFRHALNAGVRDHVMPDAMKCGGVTGWMRVAAMAQAYGVPVSSHLWPEVSAQLLAVTPTAHRLEYTDWWNPILQSPLQLREGMAIVDGVIGTGVQFDEQAVARFAA</sequence>
<dbReference type="Gene3D" id="3.30.390.10">
    <property type="entry name" value="Enolase-like, N-terminal domain"/>
    <property type="match status" value="1"/>
</dbReference>
<dbReference type="SMART" id="SM00922">
    <property type="entry name" value="MR_MLE"/>
    <property type="match status" value="1"/>
</dbReference>
<dbReference type="GO" id="GO:0000287">
    <property type="term" value="F:magnesium ion binding"/>
    <property type="evidence" value="ECO:0007669"/>
    <property type="project" value="TreeGrafter"/>
</dbReference>
<dbReference type="InterPro" id="IPR029065">
    <property type="entry name" value="Enolase_C-like"/>
</dbReference>
<dbReference type="Proteomes" id="UP000651050">
    <property type="component" value="Unassembled WGS sequence"/>
</dbReference>
<accession>A0A931H5J5</accession>
<dbReference type="SUPFAM" id="SSF51604">
    <property type="entry name" value="Enolase C-terminal domain-like"/>
    <property type="match status" value="1"/>
</dbReference>
<dbReference type="InterPro" id="IPR013342">
    <property type="entry name" value="Mandelate_racemase_C"/>
</dbReference>
<dbReference type="SUPFAM" id="SSF54826">
    <property type="entry name" value="Enolase N-terminal domain-like"/>
    <property type="match status" value="1"/>
</dbReference>
<dbReference type="Gene3D" id="3.20.20.120">
    <property type="entry name" value="Enolase-like C-terminal domain"/>
    <property type="match status" value="1"/>
</dbReference>
<evidence type="ECO:0000256" key="2">
    <source>
        <dbReference type="ARBA" id="ARBA00022723"/>
    </source>
</evidence>
<dbReference type="InterPro" id="IPR029017">
    <property type="entry name" value="Enolase-like_N"/>
</dbReference>
<dbReference type="GO" id="GO:0016836">
    <property type="term" value="F:hydro-lyase activity"/>
    <property type="evidence" value="ECO:0007669"/>
    <property type="project" value="TreeGrafter"/>
</dbReference>